<evidence type="ECO:0000256" key="1">
    <source>
        <dbReference type="SAM" id="SignalP"/>
    </source>
</evidence>
<accession>A0A5K7XGI2</accession>
<dbReference type="InterPro" id="IPR050491">
    <property type="entry name" value="AmpC-like"/>
</dbReference>
<evidence type="ECO:0000313" key="4">
    <source>
        <dbReference type="Proteomes" id="UP000326837"/>
    </source>
</evidence>
<name>A0A5K7XGI2_9BACT</name>
<dbReference type="InterPro" id="IPR001466">
    <property type="entry name" value="Beta-lactam-related"/>
</dbReference>
<reference evidence="4" key="1">
    <citation type="submission" date="2019-10" db="EMBL/GenBank/DDBJ databases">
        <title>Lacipirellula parvula gen. nov., sp. nov., representing a lineage of planctomycetes widespread in freshwater anoxic habitats, and description of the family Lacipirellulaceae.</title>
        <authorList>
            <person name="Dedysh S.N."/>
            <person name="Kulichevskaya I.S."/>
            <person name="Beletsky A.V."/>
            <person name="Rakitin A.L."/>
            <person name="Mardanov A.V."/>
            <person name="Ivanova A.A."/>
            <person name="Saltykova V.X."/>
            <person name="Rijpstra W.I.C."/>
            <person name="Sinninghe Damste J.S."/>
            <person name="Ravin N.V."/>
        </authorList>
    </citation>
    <scope>NUCLEOTIDE SEQUENCE [LARGE SCALE GENOMIC DNA]</scope>
    <source>
        <strain evidence="4">PX69</strain>
    </source>
</reference>
<gene>
    <name evidence="3" type="ORF">PLANPX_5572</name>
</gene>
<feature type="chain" id="PRO_5025015814" evidence="1">
    <location>
        <begin position="29"/>
        <end position="367"/>
    </location>
</feature>
<dbReference type="PANTHER" id="PTHR46825:SF9">
    <property type="entry name" value="BETA-LACTAMASE-RELATED DOMAIN-CONTAINING PROTEIN"/>
    <property type="match status" value="1"/>
</dbReference>
<organism evidence="3 4">
    <name type="scientific">Lacipirellula parvula</name>
    <dbReference type="NCBI Taxonomy" id="2650471"/>
    <lineage>
        <taxon>Bacteria</taxon>
        <taxon>Pseudomonadati</taxon>
        <taxon>Planctomycetota</taxon>
        <taxon>Planctomycetia</taxon>
        <taxon>Pirellulales</taxon>
        <taxon>Lacipirellulaceae</taxon>
        <taxon>Lacipirellula</taxon>
    </lineage>
</organism>
<feature type="domain" description="Beta-lactamase-related" evidence="2">
    <location>
        <begin position="39"/>
        <end position="344"/>
    </location>
</feature>
<feature type="signal peptide" evidence="1">
    <location>
        <begin position="1"/>
        <end position="28"/>
    </location>
</feature>
<dbReference type="InterPro" id="IPR012338">
    <property type="entry name" value="Beta-lactam/transpept-like"/>
</dbReference>
<evidence type="ECO:0000313" key="3">
    <source>
        <dbReference type="EMBL" id="BBO35960.1"/>
    </source>
</evidence>
<keyword evidence="4" id="KW-1185">Reference proteome</keyword>
<dbReference type="RefSeq" id="WP_152101224.1">
    <property type="nucleotide sequence ID" value="NZ_AP021861.1"/>
</dbReference>
<protein>
    <submittedName>
        <fullName evidence="3">Beta-lactamase</fullName>
    </submittedName>
</protein>
<dbReference type="Pfam" id="PF00144">
    <property type="entry name" value="Beta-lactamase"/>
    <property type="match status" value="1"/>
</dbReference>
<sequence>MICRLTSPLVAAATLTMLLALSMSIATAQIIEASPELIKKVEAALPDSPGASVLAIDDGKVIFRHSYGLADVENNVPCTPTTNFRMASVSKQFTATAILMLVDRELISLDDPLTKFFPGFPEYGEEITVRHLLTHTSGIPDYEGLVPKGTTLQLKDLDVLQLLMQTDIPLFEPGAKWQYSNSGYVLLGLIVERASKTPFEIFMKDDVFSPLKMTNSNVFQHGLNVVPERAYGHTKQDGKWVRADQSVTSATRGDGCVYTSVDEYAKWLRGHAERRLLSGKSHDAMFSPQVKTSRGDSSYSYGWFLDEYRGEERIHHNGDSRGFRLCSQVYPDRMAAVILQFNCDLQEPTIPIGERISDILIFDREAK</sequence>
<keyword evidence="1" id="KW-0732">Signal</keyword>
<proteinExistence type="predicted"/>
<dbReference type="Gene3D" id="3.40.710.10">
    <property type="entry name" value="DD-peptidase/beta-lactamase superfamily"/>
    <property type="match status" value="1"/>
</dbReference>
<evidence type="ECO:0000259" key="2">
    <source>
        <dbReference type="Pfam" id="PF00144"/>
    </source>
</evidence>
<dbReference type="EMBL" id="AP021861">
    <property type="protein sequence ID" value="BBO35960.1"/>
    <property type="molecule type" value="Genomic_DNA"/>
</dbReference>
<dbReference type="KEGG" id="lpav:PLANPX_5572"/>
<dbReference type="Proteomes" id="UP000326837">
    <property type="component" value="Chromosome"/>
</dbReference>
<dbReference type="SUPFAM" id="SSF56601">
    <property type="entry name" value="beta-lactamase/transpeptidase-like"/>
    <property type="match status" value="1"/>
</dbReference>
<dbReference type="AlphaFoldDB" id="A0A5K7XGI2"/>
<dbReference type="PANTHER" id="PTHR46825">
    <property type="entry name" value="D-ALANYL-D-ALANINE-CARBOXYPEPTIDASE/ENDOPEPTIDASE AMPH"/>
    <property type="match status" value="1"/>
</dbReference>